<organism evidence="7 8">
    <name type="scientific">Desulfobulbus propionicus (strain ATCC 33891 / DSM 2032 / VKM B-1956 / 1pr3)</name>
    <dbReference type="NCBI Taxonomy" id="577650"/>
    <lineage>
        <taxon>Bacteria</taxon>
        <taxon>Pseudomonadati</taxon>
        <taxon>Thermodesulfobacteriota</taxon>
        <taxon>Desulfobulbia</taxon>
        <taxon>Desulfobulbales</taxon>
        <taxon>Desulfobulbaceae</taxon>
        <taxon>Desulfobulbus</taxon>
    </lineage>
</organism>
<comment type="similarity">
    <text evidence="1">Belongs to the N(4)/N(6)-methyltransferase family.</text>
</comment>
<keyword evidence="3 7" id="KW-0489">Methyltransferase</keyword>
<evidence type="ECO:0000313" key="8">
    <source>
        <dbReference type="Proteomes" id="UP000006365"/>
    </source>
</evidence>
<comment type="catalytic activity">
    <reaction evidence="6">
        <text>a 2'-deoxyadenosine in DNA + S-adenosyl-L-methionine = an N(6)-methyl-2'-deoxyadenosine in DNA + S-adenosyl-L-homocysteine + H(+)</text>
        <dbReference type="Rhea" id="RHEA:15197"/>
        <dbReference type="Rhea" id="RHEA-COMP:12418"/>
        <dbReference type="Rhea" id="RHEA-COMP:12419"/>
        <dbReference type="ChEBI" id="CHEBI:15378"/>
        <dbReference type="ChEBI" id="CHEBI:57856"/>
        <dbReference type="ChEBI" id="CHEBI:59789"/>
        <dbReference type="ChEBI" id="CHEBI:90615"/>
        <dbReference type="ChEBI" id="CHEBI:90616"/>
        <dbReference type="EC" id="2.1.1.72"/>
    </reaction>
</comment>
<dbReference type="GO" id="GO:0043565">
    <property type="term" value="F:sequence-specific DNA binding"/>
    <property type="evidence" value="ECO:0007669"/>
    <property type="project" value="TreeGrafter"/>
</dbReference>
<dbReference type="PIRSF" id="PIRSF000398">
    <property type="entry name" value="M_m6A_EcoRV"/>
    <property type="match status" value="1"/>
</dbReference>
<dbReference type="RefSeq" id="WP_015725096.1">
    <property type="nucleotide sequence ID" value="NC_014972.1"/>
</dbReference>
<dbReference type="EMBL" id="CP002364">
    <property type="protein sequence ID" value="ADW18559.1"/>
    <property type="molecule type" value="Genomic_DNA"/>
</dbReference>
<evidence type="ECO:0000256" key="1">
    <source>
        <dbReference type="ARBA" id="ARBA00006594"/>
    </source>
</evidence>
<gene>
    <name evidence="7" type="ordered locus">Despr_2418</name>
</gene>
<evidence type="ECO:0000256" key="3">
    <source>
        <dbReference type="ARBA" id="ARBA00022603"/>
    </source>
</evidence>
<accession>A0A7U3YNC6</accession>
<evidence type="ECO:0000256" key="5">
    <source>
        <dbReference type="ARBA" id="ARBA00022691"/>
    </source>
</evidence>
<dbReference type="KEGG" id="dpr:Despr_2418"/>
<dbReference type="GO" id="GO:0032259">
    <property type="term" value="P:methylation"/>
    <property type="evidence" value="ECO:0007669"/>
    <property type="project" value="UniProtKB-KW"/>
</dbReference>
<dbReference type="PANTHER" id="PTHR30481">
    <property type="entry name" value="DNA ADENINE METHYLASE"/>
    <property type="match status" value="1"/>
</dbReference>
<dbReference type="GO" id="GO:0006298">
    <property type="term" value="P:mismatch repair"/>
    <property type="evidence" value="ECO:0007669"/>
    <property type="project" value="TreeGrafter"/>
</dbReference>
<dbReference type="Gene3D" id="1.10.1020.10">
    <property type="entry name" value="Adenine-specific Methyltransferase, Domain 2"/>
    <property type="match status" value="1"/>
</dbReference>
<dbReference type="InterPro" id="IPR029063">
    <property type="entry name" value="SAM-dependent_MTases_sf"/>
</dbReference>
<dbReference type="SUPFAM" id="SSF53335">
    <property type="entry name" value="S-adenosyl-L-methionine-dependent methyltransferases"/>
    <property type="match status" value="1"/>
</dbReference>
<dbReference type="Pfam" id="PF02086">
    <property type="entry name" value="MethyltransfD12"/>
    <property type="match status" value="1"/>
</dbReference>
<sequence length="253" mass="29596">MGALIPYFGGKSRLAKAIISRFPEHQCYVEVFAGAANVFFAKEPKGTEVINDLDRDLITLYRTVKHHPEELHRQFKYALVARDEFNCLMQVNPDTLTDIQRAARYLYLQRMCFGGRSRGRTFGTSTTGVPRLNLFTLQRLLEEAWIRLGQVMIECLDFRDLIPRYDREYTLFFLDPPYWKIDGYAHNFVEQDFLDLAEVLAGIKGRFLMTINDTPEIREIFKRFWIEEVELKYSMSKKEGSRSQVRAELLIGN</sequence>
<dbReference type="EC" id="2.1.1.72" evidence="2"/>
<dbReference type="InterPro" id="IPR023095">
    <property type="entry name" value="Ade_MeTrfase_dom_2"/>
</dbReference>
<evidence type="ECO:0000313" key="7">
    <source>
        <dbReference type="EMBL" id="ADW18559.1"/>
    </source>
</evidence>
<dbReference type="GO" id="GO:0009307">
    <property type="term" value="P:DNA restriction-modification system"/>
    <property type="evidence" value="ECO:0007669"/>
    <property type="project" value="InterPro"/>
</dbReference>
<dbReference type="PANTHER" id="PTHR30481:SF4">
    <property type="entry name" value="SITE-SPECIFIC DNA-METHYLTRANSFERASE (ADENINE-SPECIFIC)"/>
    <property type="match status" value="1"/>
</dbReference>
<reference evidence="7 8" key="1">
    <citation type="journal article" date="2011" name="Stand. Genomic Sci.">
        <title>Complete genome sequence of Desulfobulbus propionicus type strain (1pr3).</title>
        <authorList>
            <person name="Pagani I."/>
            <person name="Lapidus A."/>
            <person name="Nolan M."/>
            <person name="Lucas S."/>
            <person name="Hammon N."/>
            <person name="Deshpande S."/>
            <person name="Cheng J.F."/>
            <person name="Chertkov O."/>
            <person name="Davenport K."/>
            <person name="Tapia R."/>
            <person name="Han C."/>
            <person name="Goodwin L."/>
            <person name="Pitluck S."/>
            <person name="Liolios K."/>
            <person name="Mavromatis K."/>
            <person name="Ivanova N."/>
            <person name="Mikhailova N."/>
            <person name="Pati A."/>
            <person name="Chen A."/>
            <person name="Palaniappan K."/>
            <person name="Land M."/>
            <person name="Hauser L."/>
            <person name="Chang Y.J."/>
            <person name="Jeffries C.D."/>
            <person name="Detter J.C."/>
            <person name="Brambilla E."/>
            <person name="Kannan K.P."/>
            <person name="Djao O.D."/>
            <person name="Rohde M."/>
            <person name="Pukall R."/>
            <person name="Spring S."/>
            <person name="Goker M."/>
            <person name="Sikorski J."/>
            <person name="Woyke T."/>
            <person name="Bristow J."/>
            <person name="Eisen J.A."/>
            <person name="Markowitz V."/>
            <person name="Hugenholtz P."/>
            <person name="Kyrpides N.C."/>
            <person name="Klenk H.P."/>
        </authorList>
    </citation>
    <scope>NUCLEOTIDE SEQUENCE [LARGE SCALE GENOMIC DNA]</scope>
    <source>
        <strain evidence="8">ATCC 33891 / DSM 2032 / 1pr3</strain>
    </source>
</reference>
<dbReference type="GO" id="GO:1904047">
    <property type="term" value="F:S-adenosyl-L-methionine binding"/>
    <property type="evidence" value="ECO:0007669"/>
    <property type="project" value="TreeGrafter"/>
</dbReference>
<dbReference type="InterPro" id="IPR012327">
    <property type="entry name" value="MeTrfase_D12"/>
</dbReference>
<protein>
    <recommendedName>
        <fullName evidence="2">site-specific DNA-methyltransferase (adenine-specific)</fullName>
        <ecNumber evidence="2">2.1.1.72</ecNumber>
    </recommendedName>
</protein>
<proteinExistence type="inferred from homology"/>
<evidence type="ECO:0000256" key="6">
    <source>
        <dbReference type="ARBA" id="ARBA00047942"/>
    </source>
</evidence>
<evidence type="ECO:0000256" key="2">
    <source>
        <dbReference type="ARBA" id="ARBA00011900"/>
    </source>
</evidence>
<dbReference type="REBASE" id="32305">
    <property type="entry name" value="M.DprORF2418P"/>
</dbReference>
<dbReference type="InterPro" id="IPR012263">
    <property type="entry name" value="M_m6A_EcoRV"/>
</dbReference>
<keyword evidence="5" id="KW-0949">S-adenosyl-L-methionine</keyword>
<keyword evidence="8" id="KW-1185">Reference proteome</keyword>
<dbReference type="Gene3D" id="3.40.50.150">
    <property type="entry name" value="Vaccinia Virus protein VP39"/>
    <property type="match status" value="1"/>
</dbReference>
<dbReference type="AlphaFoldDB" id="A0A7U3YNC6"/>
<keyword evidence="4" id="KW-0808">Transferase</keyword>
<name>A0A7U3YNC6_DESPD</name>
<dbReference type="PRINTS" id="PR00505">
    <property type="entry name" value="D12N6MTFRASE"/>
</dbReference>
<evidence type="ECO:0000256" key="4">
    <source>
        <dbReference type="ARBA" id="ARBA00022679"/>
    </source>
</evidence>
<dbReference type="GO" id="GO:0009007">
    <property type="term" value="F:site-specific DNA-methyltransferase (adenine-specific) activity"/>
    <property type="evidence" value="ECO:0007669"/>
    <property type="project" value="UniProtKB-EC"/>
</dbReference>
<dbReference type="Proteomes" id="UP000006365">
    <property type="component" value="Chromosome"/>
</dbReference>